<accession>A0ABT1LH25</accession>
<keyword evidence="2" id="KW-1185">Reference proteome</keyword>
<organism evidence="1 2">
    <name type="scientific">Alsobacter ponti</name>
    <dbReference type="NCBI Taxonomy" id="2962936"/>
    <lineage>
        <taxon>Bacteria</taxon>
        <taxon>Pseudomonadati</taxon>
        <taxon>Pseudomonadota</taxon>
        <taxon>Alphaproteobacteria</taxon>
        <taxon>Hyphomicrobiales</taxon>
        <taxon>Alsobacteraceae</taxon>
        <taxon>Alsobacter</taxon>
    </lineage>
</organism>
<dbReference type="EMBL" id="JANCLU010000012">
    <property type="protein sequence ID" value="MCP8939543.1"/>
    <property type="molecule type" value="Genomic_DNA"/>
</dbReference>
<dbReference type="Proteomes" id="UP001205890">
    <property type="component" value="Unassembled WGS sequence"/>
</dbReference>
<proteinExistence type="predicted"/>
<dbReference type="RefSeq" id="WP_254743219.1">
    <property type="nucleotide sequence ID" value="NZ_JANCLU010000012.1"/>
</dbReference>
<comment type="caution">
    <text evidence="1">The sequence shown here is derived from an EMBL/GenBank/DDBJ whole genome shotgun (WGS) entry which is preliminary data.</text>
</comment>
<gene>
    <name evidence="1" type="ORF">NK718_13535</name>
</gene>
<evidence type="ECO:0008006" key="3">
    <source>
        <dbReference type="Google" id="ProtNLM"/>
    </source>
</evidence>
<reference evidence="1 2" key="1">
    <citation type="submission" date="2022-07" db="EMBL/GenBank/DDBJ databases">
        <authorList>
            <person name="Li W.-J."/>
            <person name="Deng Q.-Q."/>
        </authorList>
    </citation>
    <scope>NUCLEOTIDE SEQUENCE [LARGE SCALE GENOMIC DNA]</scope>
    <source>
        <strain evidence="1 2">SYSU M60028</strain>
    </source>
</reference>
<evidence type="ECO:0000313" key="1">
    <source>
        <dbReference type="EMBL" id="MCP8939543.1"/>
    </source>
</evidence>
<protein>
    <recommendedName>
        <fullName evidence="3">EscE/YscE/SsaE family type III secretion system needle protein co-chaperone</fullName>
    </recommendedName>
</protein>
<evidence type="ECO:0000313" key="2">
    <source>
        <dbReference type="Proteomes" id="UP001205890"/>
    </source>
</evidence>
<name>A0ABT1LH25_9HYPH</name>
<sequence>MIPPVDYEPLTELEAALAGPDGQRARAESLARLGEALARHERLLAIGLPRADFEAAQAIVKGLLAARETLRNVR</sequence>